<dbReference type="PROSITE" id="PS51318">
    <property type="entry name" value="TAT"/>
    <property type="match status" value="1"/>
</dbReference>
<sequence length="330" mass="34273">MPQLLVSRRRALAAAACAFLVTPSAFATNAAAWADKPIHLVVTGPAGGSADVFARLVGDALATQSGQTVVVENRPGAGGAIALKYMLSQPADGLTLVVCASNVLTEVPLVLKGGFDPLKDVKPVAALAKGTSVLVGSPTLPASDVKGLVAYLKGKPGQFGFASYSPGTSSQYAGLMFSKEAGLDLQHVPYPGSPPALVDVMSGRIPVMFDGLTTSKGLIDSGKLKVFGVASKSRSPQLPNVPTMTELGYPNLVFGNWMGVVASSKMAPELVQKIHAALAHIGASPALKQRLLANGFDPIEDQPVDKLGQAVREEYERNAGIVKTYDIKLN</sequence>
<dbReference type="Gene3D" id="3.40.190.10">
    <property type="entry name" value="Periplasmic binding protein-like II"/>
    <property type="match status" value="1"/>
</dbReference>
<keyword evidence="4" id="KW-1185">Reference proteome</keyword>
<feature type="chain" id="PRO_5046081175" evidence="2">
    <location>
        <begin position="28"/>
        <end position="330"/>
    </location>
</feature>
<comment type="caution">
    <text evidence="3">The sequence shown here is derived from an EMBL/GenBank/DDBJ whole genome shotgun (WGS) entry which is preliminary data.</text>
</comment>
<dbReference type="RefSeq" id="WP_340368045.1">
    <property type="nucleotide sequence ID" value="NZ_JBBKZV010000048.1"/>
</dbReference>
<proteinExistence type="inferred from homology"/>
<gene>
    <name evidence="3" type="ORF">WKW80_34300</name>
</gene>
<name>A0ABU8WC22_9BURK</name>
<feature type="signal peptide" evidence="2">
    <location>
        <begin position="1"/>
        <end position="27"/>
    </location>
</feature>
<dbReference type="PANTHER" id="PTHR42928">
    <property type="entry name" value="TRICARBOXYLATE-BINDING PROTEIN"/>
    <property type="match status" value="1"/>
</dbReference>
<keyword evidence="2" id="KW-0732">Signal</keyword>
<protein>
    <submittedName>
        <fullName evidence="3">Tripartite tricarboxylate transporter substrate binding protein</fullName>
    </submittedName>
</protein>
<dbReference type="Proteomes" id="UP001363010">
    <property type="component" value="Unassembled WGS sequence"/>
</dbReference>
<comment type="similarity">
    <text evidence="1">Belongs to the UPF0065 (bug) family.</text>
</comment>
<dbReference type="SUPFAM" id="SSF53850">
    <property type="entry name" value="Periplasmic binding protein-like II"/>
    <property type="match status" value="1"/>
</dbReference>
<dbReference type="InterPro" id="IPR006311">
    <property type="entry name" value="TAT_signal"/>
</dbReference>
<evidence type="ECO:0000313" key="4">
    <source>
        <dbReference type="Proteomes" id="UP001363010"/>
    </source>
</evidence>
<dbReference type="PANTHER" id="PTHR42928:SF5">
    <property type="entry name" value="BLR1237 PROTEIN"/>
    <property type="match status" value="1"/>
</dbReference>
<dbReference type="InterPro" id="IPR005064">
    <property type="entry name" value="BUG"/>
</dbReference>
<dbReference type="Pfam" id="PF03401">
    <property type="entry name" value="TctC"/>
    <property type="match status" value="1"/>
</dbReference>
<evidence type="ECO:0000256" key="2">
    <source>
        <dbReference type="SAM" id="SignalP"/>
    </source>
</evidence>
<dbReference type="CDD" id="cd07012">
    <property type="entry name" value="PBP2_Bug_TTT"/>
    <property type="match status" value="1"/>
</dbReference>
<organism evidence="3 4">
    <name type="scientific">Variovorax humicola</name>
    <dbReference type="NCBI Taxonomy" id="1769758"/>
    <lineage>
        <taxon>Bacteria</taxon>
        <taxon>Pseudomonadati</taxon>
        <taxon>Pseudomonadota</taxon>
        <taxon>Betaproteobacteria</taxon>
        <taxon>Burkholderiales</taxon>
        <taxon>Comamonadaceae</taxon>
        <taxon>Variovorax</taxon>
    </lineage>
</organism>
<dbReference type="EMBL" id="JBBKZV010000048">
    <property type="protein sequence ID" value="MEJ8827014.1"/>
    <property type="molecule type" value="Genomic_DNA"/>
</dbReference>
<accession>A0ABU8WC22</accession>
<evidence type="ECO:0000313" key="3">
    <source>
        <dbReference type="EMBL" id="MEJ8827014.1"/>
    </source>
</evidence>
<evidence type="ECO:0000256" key="1">
    <source>
        <dbReference type="ARBA" id="ARBA00006987"/>
    </source>
</evidence>
<reference evidence="3 4" key="1">
    <citation type="submission" date="2024-03" db="EMBL/GenBank/DDBJ databases">
        <title>Novel species of the genus Variovorax.</title>
        <authorList>
            <person name="Liu Q."/>
            <person name="Xin Y.-H."/>
        </authorList>
    </citation>
    <scope>NUCLEOTIDE SEQUENCE [LARGE SCALE GENOMIC DNA]</scope>
    <source>
        <strain evidence="3 4">KACC 18501</strain>
    </source>
</reference>
<dbReference type="Gene3D" id="3.40.190.150">
    <property type="entry name" value="Bordetella uptake gene, domain 1"/>
    <property type="match status" value="1"/>
</dbReference>
<dbReference type="InterPro" id="IPR042100">
    <property type="entry name" value="Bug_dom1"/>
</dbReference>
<dbReference type="PIRSF" id="PIRSF017082">
    <property type="entry name" value="YflP"/>
    <property type="match status" value="1"/>
</dbReference>